<dbReference type="AlphaFoldDB" id="A0A161X0D9"/>
<dbReference type="Proteomes" id="UP000076603">
    <property type="component" value="Unassembled WGS sequence"/>
</dbReference>
<protein>
    <submittedName>
        <fullName evidence="1">Uncharacterized protein</fullName>
    </submittedName>
</protein>
<organism evidence="1 2">
    <name type="scientific">Clostridium magnum DSM 2767</name>
    <dbReference type="NCBI Taxonomy" id="1121326"/>
    <lineage>
        <taxon>Bacteria</taxon>
        <taxon>Bacillati</taxon>
        <taxon>Bacillota</taxon>
        <taxon>Clostridia</taxon>
        <taxon>Eubacteriales</taxon>
        <taxon>Clostridiaceae</taxon>
        <taxon>Clostridium</taxon>
    </lineage>
</organism>
<dbReference type="EMBL" id="LWAE01000002">
    <property type="protein sequence ID" value="KZL92888.1"/>
    <property type="molecule type" value="Genomic_DNA"/>
</dbReference>
<proteinExistence type="predicted"/>
<reference evidence="1 2" key="1">
    <citation type="submission" date="2016-04" db="EMBL/GenBank/DDBJ databases">
        <title>Genome sequence of Clostridium magnum DSM 2767.</title>
        <authorList>
            <person name="Poehlein A."/>
            <person name="Uhlig R."/>
            <person name="Fischer R."/>
            <person name="Bahl H."/>
            <person name="Daniel R."/>
        </authorList>
    </citation>
    <scope>NUCLEOTIDE SEQUENCE [LARGE SCALE GENOMIC DNA]</scope>
    <source>
        <strain evidence="1 2">DSM 2767</strain>
    </source>
</reference>
<dbReference type="STRING" id="1121326.CLMAG_27020"/>
<evidence type="ECO:0000313" key="1">
    <source>
        <dbReference type="EMBL" id="KZL92888.1"/>
    </source>
</evidence>
<dbReference type="PATRIC" id="fig|1121326.3.peg.2714"/>
<accession>A0A161X0D9</accession>
<gene>
    <name evidence="1" type="ORF">CLMAG_27020</name>
</gene>
<dbReference type="RefSeq" id="WP_066622682.1">
    <property type="nucleotide sequence ID" value="NZ_FQXL01000025.1"/>
</dbReference>
<evidence type="ECO:0000313" key="2">
    <source>
        <dbReference type="Proteomes" id="UP000076603"/>
    </source>
</evidence>
<keyword evidence="2" id="KW-1185">Reference proteome</keyword>
<sequence length="66" mass="7647">MESKTIATLTIAKDDVINLNFRMINKAISAMEFINARNFKEAILLNITEYSEDPRPPMKLKELENF</sequence>
<name>A0A161X0D9_9CLOT</name>
<comment type="caution">
    <text evidence="1">The sequence shown here is derived from an EMBL/GenBank/DDBJ whole genome shotgun (WGS) entry which is preliminary data.</text>
</comment>